<dbReference type="EMBL" id="CP034413">
    <property type="protein sequence ID" value="QCI59368.1"/>
    <property type="molecule type" value="Genomic_DNA"/>
</dbReference>
<name>A0A4D7AP18_9FIRM</name>
<dbReference type="InterPro" id="IPR039369">
    <property type="entry name" value="LacA-like"/>
</dbReference>
<sequence>MTEKEKMLRGMLYAPARDETLLAELAACKAQCQQFNQRAYQAEGIESAQMLLRRLLGAAGEGLRIEPPFWCDYGWNISVGRNFYMNHGGVILDAGGVTFGDNVLVGPQCGFYTSGHPLDAAKRAQGLEYAYPIRVGSGVWIGGGVRVMPGVSIGDGAVIASGSVVTKDIPAGVLAAGVPCRPIRPITAADRMLP</sequence>
<keyword evidence="8" id="KW-1185">Reference proteome</keyword>
<dbReference type="Proteomes" id="UP000298642">
    <property type="component" value="Chromosome"/>
</dbReference>
<reference evidence="8" key="1">
    <citation type="submission" date="2018-12" db="EMBL/GenBank/DDBJ databases">
        <title>Dusodibacter welbiota gen. nov., sp. nov., isolated from human faeces and emended description of the Oscillibacter genus.</title>
        <authorList>
            <person name="Le Roy T."/>
            <person name="Van der Smissen P."/>
            <person name="Delzenne N."/>
            <person name="Muccioli G."/>
            <person name="Collet J.F."/>
            <person name="Cani P.D."/>
        </authorList>
    </citation>
    <scope>NUCLEOTIDE SEQUENCE [LARGE SCALE GENOMIC DNA]</scope>
    <source>
        <strain evidence="8">J115</strain>
    </source>
</reference>
<dbReference type="GO" id="GO:0008870">
    <property type="term" value="F:galactoside O-acetyltransferase activity"/>
    <property type="evidence" value="ECO:0007669"/>
    <property type="project" value="TreeGrafter"/>
</dbReference>
<evidence type="ECO:0000313" key="8">
    <source>
        <dbReference type="Proteomes" id="UP000298642"/>
    </source>
</evidence>
<evidence type="ECO:0000313" key="7">
    <source>
        <dbReference type="EMBL" id="QCI59368.1"/>
    </source>
</evidence>
<dbReference type="SUPFAM" id="SSF51161">
    <property type="entry name" value="Trimeric LpxA-like enzymes"/>
    <property type="match status" value="1"/>
</dbReference>
<feature type="domain" description="Maltose/galactoside acetyltransferase" evidence="6">
    <location>
        <begin position="4"/>
        <end position="61"/>
    </location>
</feature>
<evidence type="ECO:0000256" key="5">
    <source>
        <dbReference type="RuleBase" id="RU367021"/>
    </source>
</evidence>
<keyword evidence="4 5" id="KW-0012">Acyltransferase</keyword>
<evidence type="ECO:0000256" key="4">
    <source>
        <dbReference type="ARBA" id="ARBA00023315"/>
    </source>
</evidence>
<dbReference type="Pfam" id="PF12464">
    <property type="entry name" value="Mac"/>
    <property type="match status" value="1"/>
</dbReference>
<protein>
    <recommendedName>
        <fullName evidence="5">Acetyltransferase</fullName>
        <ecNumber evidence="5">2.3.1.-</ecNumber>
    </recommendedName>
</protein>
<keyword evidence="3" id="KW-0677">Repeat</keyword>
<dbReference type="SMART" id="SM01266">
    <property type="entry name" value="Mac"/>
    <property type="match status" value="1"/>
</dbReference>
<dbReference type="PROSITE" id="PS00101">
    <property type="entry name" value="HEXAPEP_TRANSFERASES"/>
    <property type="match status" value="1"/>
</dbReference>
<dbReference type="PANTHER" id="PTHR43017">
    <property type="entry name" value="GALACTOSIDE O-ACETYLTRANSFERASE"/>
    <property type="match status" value="1"/>
</dbReference>
<dbReference type="PANTHER" id="PTHR43017:SF1">
    <property type="entry name" value="ACETYLTRANSFERASE YJL218W-RELATED"/>
    <property type="match status" value="1"/>
</dbReference>
<dbReference type="CDD" id="cd03357">
    <property type="entry name" value="LbH_MAT_GAT"/>
    <property type="match status" value="1"/>
</dbReference>
<dbReference type="InterPro" id="IPR011004">
    <property type="entry name" value="Trimer_LpxA-like_sf"/>
</dbReference>
<accession>A0A4D7AP18</accession>
<dbReference type="EC" id="2.3.1.-" evidence="5"/>
<evidence type="ECO:0000256" key="1">
    <source>
        <dbReference type="ARBA" id="ARBA00007274"/>
    </source>
</evidence>
<comment type="similarity">
    <text evidence="1 5">Belongs to the transferase hexapeptide repeat family.</text>
</comment>
<evidence type="ECO:0000256" key="2">
    <source>
        <dbReference type="ARBA" id="ARBA00022679"/>
    </source>
</evidence>
<proteinExistence type="inferred from homology"/>
<organism evidence="7 8">
    <name type="scientific">Dysosmobacter welbionis</name>
    <dbReference type="NCBI Taxonomy" id="2093857"/>
    <lineage>
        <taxon>Bacteria</taxon>
        <taxon>Bacillati</taxon>
        <taxon>Bacillota</taxon>
        <taxon>Clostridia</taxon>
        <taxon>Eubacteriales</taxon>
        <taxon>Oscillospiraceae</taxon>
        <taxon>Dysosmobacter</taxon>
    </lineage>
</organism>
<dbReference type="Gene3D" id="2.160.10.10">
    <property type="entry name" value="Hexapeptide repeat proteins"/>
    <property type="match status" value="1"/>
</dbReference>
<dbReference type="InterPro" id="IPR018357">
    <property type="entry name" value="Hexapep_transf_CS"/>
</dbReference>
<dbReference type="KEGG" id="obj:EIO64_09230"/>
<keyword evidence="2 5" id="KW-0808">Transferase</keyword>
<evidence type="ECO:0000259" key="6">
    <source>
        <dbReference type="SMART" id="SM01266"/>
    </source>
</evidence>
<dbReference type="InterPro" id="IPR024688">
    <property type="entry name" value="Mac_dom"/>
</dbReference>
<dbReference type="InterPro" id="IPR001451">
    <property type="entry name" value="Hexapep"/>
</dbReference>
<dbReference type="AlphaFoldDB" id="A0A4D7AP18"/>
<gene>
    <name evidence="7" type="ORF">EIO64_09230</name>
</gene>
<evidence type="ECO:0000256" key="3">
    <source>
        <dbReference type="ARBA" id="ARBA00022737"/>
    </source>
</evidence>
<dbReference type="RefSeq" id="WP_136891255.1">
    <property type="nucleotide sequence ID" value="NZ_CP034413.3"/>
</dbReference>
<dbReference type="FunFam" id="2.160.10.10:FF:000025">
    <property type="entry name" value="Hexapeptide-repeat containing-acetyltransferase"/>
    <property type="match status" value="1"/>
</dbReference>
<dbReference type="Pfam" id="PF00132">
    <property type="entry name" value="Hexapep"/>
    <property type="match status" value="1"/>
</dbReference>